<evidence type="ECO:0000313" key="2">
    <source>
        <dbReference type="EMBL" id="SVB46150.1"/>
    </source>
</evidence>
<proteinExistence type="predicted"/>
<feature type="domain" description="AB hydrolase-1" evidence="1">
    <location>
        <begin position="5"/>
        <end position="233"/>
    </location>
</feature>
<feature type="non-terminal residue" evidence="2">
    <location>
        <position position="1"/>
    </location>
</feature>
<dbReference type="AlphaFoldDB" id="A0A382E695"/>
<dbReference type="EMBL" id="UINC01042897">
    <property type="protein sequence ID" value="SVB46150.1"/>
    <property type="molecule type" value="Genomic_DNA"/>
</dbReference>
<dbReference type="PRINTS" id="PR00412">
    <property type="entry name" value="EPOXHYDRLASE"/>
</dbReference>
<protein>
    <recommendedName>
        <fullName evidence="1">AB hydrolase-1 domain-containing protein</fullName>
    </recommendedName>
</protein>
<dbReference type="InterPro" id="IPR029058">
    <property type="entry name" value="AB_hydrolase_fold"/>
</dbReference>
<dbReference type="GO" id="GO:0016020">
    <property type="term" value="C:membrane"/>
    <property type="evidence" value="ECO:0007669"/>
    <property type="project" value="TreeGrafter"/>
</dbReference>
<reference evidence="2" key="1">
    <citation type="submission" date="2018-05" db="EMBL/GenBank/DDBJ databases">
        <authorList>
            <person name="Lanie J.A."/>
            <person name="Ng W.-L."/>
            <person name="Kazmierczak K.M."/>
            <person name="Andrzejewski T.M."/>
            <person name="Davidsen T.M."/>
            <person name="Wayne K.J."/>
            <person name="Tettelin H."/>
            <person name="Glass J.I."/>
            <person name="Rusch D."/>
            <person name="Podicherti R."/>
            <person name="Tsui H.-C.T."/>
            <person name="Winkler M.E."/>
        </authorList>
    </citation>
    <scope>NUCLEOTIDE SEQUENCE</scope>
</reference>
<sequence length="248" mass="26554">ELPAIIFLHCAGADHSIWYLQTRYFAYHGYSILAVDFPGHGRSEGEFIKSIEEMANWIPELIRAAGLEQASLVGHSMGALVALECAARFSENVSSLCLIGSAAKMPVHPVLLDASLKGDLLAFDLVTSWEHGPTGHFGHPPVPGLSLLGGAQALLNSGPNGALGVDLAACNNYHNGMNAASKISCPVLCLSGSQDKMSPSFEGMKLAEAIPDAKFHIIEDCGHMVMLEKADECLRMLKEHFQSTLTLN</sequence>
<name>A0A382E695_9ZZZZ</name>
<dbReference type="InterPro" id="IPR000073">
    <property type="entry name" value="AB_hydrolase_1"/>
</dbReference>
<dbReference type="Pfam" id="PF12697">
    <property type="entry name" value="Abhydrolase_6"/>
    <property type="match status" value="1"/>
</dbReference>
<dbReference type="GO" id="GO:0046464">
    <property type="term" value="P:acylglycerol catabolic process"/>
    <property type="evidence" value="ECO:0007669"/>
    <property type="project" value="TreeGrafter"/>
</dbReference>
<dbReference type="SUPFAM" id="SSF53474">
    <property type="entry name" value="alpha/beta-Hydrolases"/>
    <property type="match status" value="1"/>
</dbReference>
<dbReference type="GO" id="GO:0047372">
    <property type="term" value="F:monoacylglycerol lipase activity"/>
    <property type="evidence" value="ECO:0007669"/>
    <property type="project" value="TreeGrafter"/>
</dbReference>
<dbReference type="PANTHER" id="PTHR43798:SF5">
    <property type="entry name" value="MONOACYLGLYCEROL LIPASE ABHD6"/>
    <property type="match status" value="1"/>
</dbReference>
<accession>A0A382E695</accession>
<dbReference type="InterPro" id="IPR050266">
    <property type="entry name" value="AB_hydrolase_sf"/>
</dbReference>
<dbReference type="PRINTS" id="PR00111">
    <property type="entry name" value="ABHYDROLASE"/>
</dbReference>
<gene>
    <name evidence="2" type="ORF">METZ01_LOCUS199004</name>
</gene>
<organism evidence="2">
    <name type="scientific">marine metagenome</name>
    <dbReference type="NCBI Taxonomy" id="408172"/>
    <lineage>
        <taxon>unclassified sequences</taxon>
        <taxon>metagenomes</taxon>
        <taxon>ecological metagenomes</taxon>
    </lineage>
</organism>
<dbReference type="Gene3D" id="3.40.50.1820">
    <property type="entry name" value="alpha/beta hydrolase"/>
    <property type="match status" value="1"/>
</dbReference>
<dbReference type="PANTHER" id="PTHR43798">
    <property type="entry name" value="MONOACYLGLYCEROL LIPASE"/>
    <property type="match status" value="1"/>
</dbReference>
<dbReference type="InterPro" id="IPR000639">
    <property type="entry name" value="Epox_hydrolase-like"/>
</dbReference>
<evidence type="ECO:0000259" key="1">
    <source>
        <dbReference type="Pfam" id="PF12697"/>
    </source>
</evidence>